<gene>
    <name evidence="3" type="ORF">GALMADRAFT_161217</name>
</gene>
<evidence type="ECO:0000256" key="1">
    <source>
        <dbReference type="SAM" id="MobiDB-lite"/>
    </source>
</evidence>
<proteinExistence type="predicted"/>
<keyword evidence="4" id="KW-1185">Reference proteome</keyword>
<feature type="region of interest" description="Disordered" evidence="1">
    <location>
        <begin position="56"/>
        <end position="87"/>
    </location>
</feature>
<feature type="region of interest" description="Disordered" evidence="1">
    <location>
        <begin position="12"/>
        <end position="43"/>
    </location>
</feature>
<evidence type="ECO:0000313" key="4">
    <source>
        <dbReference type="Proteomes" id="UP000027222"/>
    </source>
</evidence>
<feature type="compositionally biased region" description="Basic and acidic residues" evidence="1">
    <location>
        <begin position="20"/>
        <end position="30"/>
    </location>
</feature>
<dbReference type="EMBL" id="KL142410">
    <property type="protein sequence ID" value="KDR68142.1"/>
    <property type="molecule type" value="Genomic_DNA"/>
</dbReference>
<feature type="domain" description="Ubiquitin-like" evidence="2">
    <location>
        <begin position="171"/>
        <end position="261"/>
    </location>
</feature>
<protein>
    <recommendedName>
        <fullName evidence="2">Ubiquitin-like domain-containing protein</fullName>
    </recommendedName>
</protein>
<sequence>MPNFINRVYAIIRKRPNNPRSREENDHHESSPATRGHTGHDHQDFASIPRALTTGFAPTHVDPTSERLGVSPSIETREPLPDNSVKQKNVTQRVSCFSQTNGVTVNGGEFYAVGGNMTIQRTELNNNNEIVVRSFENYAERTDRRMERLEEMIGVFVQAQYRSQMPPIISVDFIYVMDATGRKHPLTMNMASSLEQFHDALQVLFKVGTPEDKVLRRYMNIGAYILSIDDGDEGIQLIDSDAWSNVVGHGTTVVMSIVMRQEFAERQYKCPFCYNWNALKGQSSIDCCSCNRRFKVTSAGKKIAKLQTATVPYQERNLIRNIHLEQYPVGNAVLCSKTSGGMIFVTYWCLICGTRTQGDDPYCSPKCEE</sequence>
<evidence type="ECO:0000259" key="2">
    <source>
        <dbReference type="Pfam" id="PF22893"/>
    </source>
</evidence>
<dbReference type="AlphaFoldDB" id="A0A067SDR3"/>
<dbReference type="HOGENOM" id="CLU_063915_0_0_1"/>
<dbReference type="OrthoDB" id="3059203at2759"/>
<accession>A0A067SDR3</accession>
<dbReference type="Proteomes" id="UP000027222">
    <property type="component" value="Unassembled WGS sequence"/>
</dbReference>
<evidence type="ECO:0000313" key="3">
    <source>
        <dbReference type="EMBL" id="KDR68142.1"/>
    </source>
</evidence>
<name>A0A067SDR3_GALM3</name>
<dbReference type="Pfam" id="PF22893">
    <property type="entry name" value="ULD_2"/>
    <property type="match status" value="1"/>
</dbReference>
<dbReference type="InterPro" id="IPR054464">
    <property type="entry name" value="ULD_fung"/>
</dbReference>
<organism evidence="3 4">
    <name type="scientific">Galerina marginata (strain CBS 339.88)</name>
    <dbReference type="NCBI Taxonomy" id="685588"/>
    <lineage>
        <taxon>Eukaryota</taxon>
        <taxon>Fungi</taxon>
        <taxon>Dikarya</taxon>
        <taxon>Basidiomycota</taxon>
        <taxon>Agaricomycotina</taxon>
        <taxon>Agaricomycetes</taxon>
        <taxon>Agaricomycetidae</taxon>
        <taxon>Agaricales</taxon>
        <taxon>Agaricineae</taxon>
        <taxon>Strophariaceae</taxon>
        <taxon>Galerina</taxon>
    </lineage>
</organism>
<reference evidence="4" key="1">
    <citation type="journal article" date="2014" name="Proc. Natl. Acad. Sci. U.S.A.">
        <title>Extensive sampling of basidiomycete genomes demonstrates inadequacy of the white-rot/brown-rot paradigm for wood decay fungi.</title>
        <authorList>
            <person name="Riley R."/>
            <person name="Salamov A.A."/>
            <person name="Brown D.W."/>
            <person name="Nagy L.G."/>
            <person name="Floudas D."/>
            <person name="Held B.W."/>
            <person name="Levasseur A."/>
            <person name="Lombard V."/>
            <person name="Morin E."/>
            <person name="Otillar R."/>
            <person name="Lindquist E.A."/>
            <person name="Sun H."/>
            <person name="LaButti K.M."/>
            <person name="Schmutz J."/>
            <person name="Jabbour D."/>
            <person name="Luo H."/>
            <person name="Baker S.E."/>
            <person name="Pisabarro A.G."/>
            <person name="Walton J.D."/>
            <person name="Blanchette R.A."/>
            <person name="Henrissat B."/>
            <person name="Martin F."/>
            <person name="Cullen D."/>
            <person name="Hibbett D.S."/>
            <person name="Grigoriev I.V."/>
        </authorList>
    </citation>
    <scope>NUCLEOTIDE SEQUENCE [LARGE SCALE GENOMIC DNA]</scope>
    <source>
        <strain evidence="4">CBS 339.88</strain>
    </source>
</reference>